<organism evidence="1 2">
    <name type="scientific">Panagrolaimus sp. PS1159</name>
    <dbReference type="NCBI Taxonomy" id="55785"/>
    <lineage>
        <taxon>Eukaryota</taxon>
        <taxon>Metazoa</taxon>
        <taxon>Ecdysozoa</taxon>
        <taxon>Nematoda</taxon>
        <taxon>Chromadorea</taxon>
        <taxon>Rhabditida</taxon>
        <taxon>Tylenchina</taxon>
        <taxon>Panagrolaimomorpha</taxon>
        <taxon>Panagrolaimoidea</taxon>
        <taxon>Panagrolaimidae</taxon>
        <taxon>Panagrolaimus</taxon>
    </lineage>
</organism>
<evidence type="ECO:0000313" key="1">
    <source>
        <dbReference type="Proteomes" id="UP000887580"/>
    </source>
</evidence>
<protein>
    <submittedName>
        <fullName evidence="2">VWFA domain-containing protein</fullName>
    </submittedName>
</protein>
<reference evidence="2" key="1">
    <citation type="submission" date="2022-11" db="UniProtKB">
        <authorList>
            <consortium name="WormBaseParasite"/>
        </authorList>
    </citation>
    <scope>IDENTIFICATION</scope>
</reference>
<accession>A0AC35FLB0</accession>
<name>A0AC35FLB0_9BILA</name>
<dbReference type="WBParaSite" id="PS1159_v2.g18658.t2">
    <property type="protein sequence ID" value="PS1159_v2.g18658.t2"/>
    <property type="gene ID" value="PS1159_v2.g18658"/>
</dbReference>
<dbReference type="Proteomes" id="UP000887580">
    <property type="component" value="Unplaced"/>
</dbReference>
<evidence type="ECO:0000313" key="2">
    <source>
        <dbReference type="WBParaSite" id="PS1159_v2.g18658.t2"/>
    </source>
</evidence>
<sequence length="581" mass="65163">MKFYAVTVLFIYFCCLFQTVKGCGGFIFVGQDSQCTCPQNYVFLNSILYISSYLSNNTNNLFALRDFGSIAEWQKIQFSNKTIFEKQIKQWMFYDLNGRHCIYDSSVYFTELLQDILNQVKQPNYNYGIFIQAETDTIKDLNRALPFAAQIASYNPNIYIWDHSVNGDQTGMFSILTNQMYGHIFRSSTDLQQLVNAINLKLIPDFQSIACGNSPPISSNPIAPIAVPTVSPSLQFNKTTTTTTAISTTTSLPDLNCNNFELIFLLDRSQSILMDYYNYNTVQFVLDLANKYIFPGENSTDFVRFGVIQFSDDSVVSIPLGNWSRSEFEYEVRTNIFYDNGGIIITGTPLTSEILAITWAVDAFITAFSQFQQNSIFKNRAIVLIVNDISTFSIGDSINALTQLKQYVNLPMGAIVPGLWGTPEDALSHLIYLFGNQTQLAFGSLNSAINGIPTLIHEKFPCPTKQPCSALIFIEEATEAIGHPNKLQFLQLIQKLAASTAMKENQRFSIALYGNGIFHRTELQTFNVFNQTLTAFIDSVQTSDSPNAGQTRLAPILTDLKNVINSGTVQNYTILLMGELE</sequence>
<proteinExistence type="predicted"/>